<dbReference type="CDD" id="cd03789">
    <property type="entry name" value="GT9_LPS_heptosyltransferase"/>
    <property type="match status" value="1"/>
</dbReference>
<dbReference type="GO" id="GO:0009244">
    <property type="term" value="P:lipopolysaccharide core region biosynthetic process"/>
    <property type="evidence" value="ECO:0007669"/>
    <property type="project" value="TreeGrafter"/>
</dbReference>
<dbReference type="SUPFAM" id="SSF53756">
    <property type="entry name" value="UDP-Glycosyltransferase/glycogen phosphorylase"/>
    <property type="match status" value="1"/>
</dbReference>
<sequence length="381" mass="42578">MPERGAWKECKNVLCVRLDNLGDVLMTSPAIRAIRETNQDCKITLLASRAGAAIAPYISEIDEVLTFDPPWAKNKSKQSGEAVMNIVEKLKQHAFDGAVIFTVYSQNPLPAAMLCYMAGILRVAGYCRENPYHLITDWLPDAEPLYRIQHEVDRQLQLVDSLGFFTHNQHLILRTEEAAAFQVQQKLQAKGVDTGRPWLILHPGVSEVKRQYPPQYFAEVAQRLTQEQGYQVMLTGVHAERELAERIRQQAGNKAFNLCGELSLEELINLISQSPVLISNNTGPVHIAAATNTPVVVLYALTNPQHTPWKVRHKVLPFDVPAEVQSRNTIISFANERAFKQAAGRPGPEQVLDAVNTLLRPPETEELGEVAVGEEQTLIRL</sequence>
<dbReference type="PANTHER" id="PTHR30160:SF1">
    <property type="entry name" value="LIPOPOLYSACCHARIDE 1,2-N-ACETYLGLUCOSAMINETRANSFERASE-RELATED"/>
    <property type="match status" value="1"/>
</dbReference>
<dbReference type="EMBL" id="FZOQ01000008">
    <property type="protein sequence ID" value="SNS55450.1"/>
    <property type="molecule type" value="Genomic_DNA"/>
</dbReference>
<accession>A0A239FEK2</accession>
<evidence type="ECO:0000313" key="3">
    <source>
        <dbReference type="EMBL" id="SNS55450.1"/>
    </source>
</evidence>
<dbReference type="Pfam" id="PF01075">
    <property type="entry name" value="Glyco_transf_9"/>
    <property type="match status" value="1"/>
</dbReference>
<evidence type="ECO:0000256" key="1">
    <source>
        <dbReference type="ARBA" id="ARBA00022676"/>
    </source>
</evidence>
<dbReference type="RefSeq" id="WP_089319226.1">
    <property type="nucleotide sequence ID" value="NZ_FZOQ01000008.1"/>
</dbReference>
<dbReference type="GO" id="GO:0008713">
    <property type="term" value="F:ADP-heptose-lipopolysaccharide heptosyltransferase activity"/>
    <property type="evidence" value="ECO:0007669"/>
    <property type="project" value="TreeGrafter"/>
</dbReference>
<proteinExistence type="predicted"/>
<keyword evidence="4" id="KW-1185">Reference proteome</keyword>
<dbReference type="AlphaFoldDB" id="A0A239FEK2"/>
<dbReference type="InterPro" id="IPR051199">
    <property type="entry name" value="LPS_LOS_Heptosyltrfase"/>
</dbReference>
<evidence type="ECO:0000256" key="2">
    <source>
        <dbReference type="ARBA" id="ARBA00022679"/>
    </source>
</evidence>
<dbReference type="GO" id="GO:0005829">
    <property type="term" value="C:cytosol"/>
    <property type="evidence" value="ECO:0007669"/>
    <property type="project" value="TreeGrafter"/>
</dbReference>
<dbReference type="InterPro" id="IPR002201">
    <property type="entry name" value="Glyco_trans_9"/>
</dbReference>
<reference evidence="4" key="1">
    <citation type="submission" date="2017-06" db="EMBL/GenBank/DDBJ databases">
        <authorList>
            <person name="Varghese N."/>
            <person name="Submissions S."/>
        </authorList>
    </citation>
    <scope>NUCLEOTIDE SEQUENCE [LARGE SCALE GENOMIC DNA]</scope>
    <source>
        <strain evidence="4">NKM1</strain>
    </source>
</reference>
<keyword evidence="1" id="KW-0328">Glycosyltransferase</keyword>
<evidence type="ECO:0000313" key="4">
    <source>
        <dbReference type="Proteomes" id="UP000198432"/>
    </source>
</evidence>
<dbReference type="Gene3D" id="3.40.50.2000">
    <property type="entry name" value="Glycogen Phosphorylase B"/>
    <property type="match status" value="2"/>
</dbReference>
<organism evidence="3 4">
    <name type="scientific">Pontibacter ummariensis</name>
    <dbReference type="NCBI Taxonomy" id="1610492"/>
    <lineage>
        <taxon>Bacteria</taxon>
        <taxon>Pseudomonadati</taxon>
        <taxon>Bacteroidota</taxon>
        <taxon>Cytophagia</taxon>
        <taxon>Cytophagales</taxon>
        <taxon>Hymenobacteraceae</taxon>
        <taxon>Pontibacter</taxon>
    </lineage>
</organism>
<gene>
    <name evidence="3" type="ORF">SAMN06296052_108157</name>
</gene>
<dbReference type="OrthoDB" id="9797795at2"/>
<dbReference type="PANTHER" id="PTHR30160">
    <property type="entry name" value="TETRAACYLDISACCHARIDE 4'-KINASE-RELATED"/>
    <property type="match status" value="1"/>
</dbReference>
<name>A0A239FEK2_9BACT</name>
<protein>
    <submittedName>
        <fullName evidence="3">Lipopolysaccharide heptosyltransferase II</fullName>
    </submittedName>
</protein>
<dbReference type="Proteomes" id="UP000198432">
    <property type="component" value="Unassembled WGS sequence"/>
</dbReference>
<keyword evidence="2 3" id="KW-0808">Transferase</keyword>